<dbReference type="GO" id="GO:0006352">
    <property type="term" value="P:DNA-templated transcription initiation"/>
    <property type="evidence" value="ECO:0007669"/>
    <property type="project" value="InterPro"/>
</dbReference>
<dbReference type="Pfam" id="PF04539">
    <property type="entry name" value="Sigma70_r3"/>
    <property type="match status" value="1"/>
</dbReference>
<organism evidence="8 9">
    <name type="scientific">Aphanocapsa feldmannii 277cI</name>
    <dbReference type="NCBI Taxonomy" id="2507554"/>
    <lineage>
        <taxon>Bacteria</taxon>
        <taxon>Bacillati</taxon>
        <taxon>Cyanobacteriota</taxon>
        <taxon>Cyanophyceae</taxon>
        <taxon>Oscillatoriophycideae</taxon>
        <taxon>Chroococcales</taxon>
        <taxon>Microcystaceae</taxon>
        <taxon>Aphanocapsa</taxon>
    </lineage>
</organism>
<evidence type="ECO:0000313" key="8">
    <source>
        <dbReference type="EMBL" id="TGH28138.1"/>
    </source>
</evidence>
<dbReference type="EMBL" id="SRMN01000001">
    <property type="protein sequence ID" value="TGH28138.1"/>
    <property type="molecule type" value="Genomic_DNA"/>
</dbReference>
<evidence type="ECO:0000256" key="1">
    <source>
        <dbReference type="ARBA" id="ARBA00023015"/>
    </source>
</evidence>
<dbReference type="GO" id="GO:0016987">
    <property type="term" value="F:sigma factor activity"/>
    <property type="evidence" value="ECO:0007669"/>
    <property type="project" value="UniProtKB-KW"/>
</dbReference>
<name>A0A524RWD5_9CHRO</name>
<keyword evidence="2" id="KW-0731">Sigma factor</keyword>
<reference evidence="8 9" key="1">
    <citation type="journal article" date="2019" name="mSystems">
        <title>Life at home and on the roam: Genomic adaptions reflect the dual lifestyle of an intracellular, facultative symbiont.</title>
        <authorList>
            <person name="Burgsdorf I."/>
        </authorList>
    </citation>
    <scope>NUCLEOTIDE SEQUENCE [LARGE SCALE GENOMIC DNA]</scope>
    <source>
        <strain evidence="8">277cI</strain>
    </source>
</reference>
<dbReference type="InterPro" id="IPR007627">
    <property type="entry name" value="RNA_pol_sigma70_r2"/>
</dbReference>
<proteinExistence type="predicted"/>
<sequence>MEEKQWMLDRAGHAGRLTATEEIMLGQQVQAWRSHPAGPTGCDRRTRARGMRARDRLVVGNQLLIAHYIRKRPWLQRWAEWADLFQAGAEGLVRAADRFDPSRGYRFSTYAFWWIQQGIQDLQIRCGHVIRIPGQLIQPLNRLAAVRQRLRVELGRSPGQRELAEALGIRASELELLLQRTRRPLSLDRPIEGEEGEGNECLLDRLMPAEPDAGDFLGLEVAMLEGLLQRLELEDRQLLQLHWGLAGAEPLDVCQMADHLGQSETQALARLQLALARAQSLVEAHAPDAQPIADRERSTTAAAESWQQLLPFHLHVLCMAPHGVRERQRPPMRRRGRRDKATTNQMHLGMDGSAAVMGGSRDGAVEPHDPVHVTLAG</sequence>
<dbReference type="InterPro" id="IPR013324">
    <property type="entry name" value="RNA_pol_sigma_r3/r4-like"/>
</dbReference>
<dbReference type="InterPro" id="IPR013325">
    <property type="entry name" value="RNA_pol_sigma_r2"/>
</dbReference>
<keyword evidence="1" id="KW-0805">Transcription regulation</keyword>
<accession>A0A524RWD5</accession>
<evidence type="ECO:0000256" key="3">
    <source>
        <dbReference type="ARBA" id="ARBA00023125"/>
    </source>
</evidence>
<feature type="domain" description="RNA polymerase sigma-70 region 3" evidence="6">
    <location>
        <begin position="140"/>
        <end position="205"/>
    </location>
</feature>
<evidence type="ECO:0000259" key="7">
    <source>
        <dbReference type="Pfam" id="PF04542"/>
    </source>
</evidence>
<dbReference type="PRINTS" id="PR00046">
    <property type="entry name" value="SIGMA70FCT"/>
</dbReference>
<evidence type="ECO:0000259" key="6">
    <source>
        <dbReference type="Pfam" id="PF04539"/>
    </source>
</evidence>
<feature type="domain" description="RNA polymerase sigma-70 region 2" evidence="7">
    <location>
        <begin position="61"/>
        <end position="121"/>
    </location>
</feature>
<dbReference type="Gene3D" id="1.10.10.10">
    <property type="entry name" value="Winged helix-like DNA-binding domain superfamily/Winged helix DNA-binding domain"/>
    <property type="match status" value="1"/>
</dbReference>
<dbReference type="SUPFAM" id="SSF88946">
    <property type="entry name" value="Sigma2 domain of RNA polymerase sigma factors"/>
    <property type="match status" value="1"/>
</dbReference>
<dbReference type="InterPro" id="IPR007624">
    <property type="entry name" value="RNA_pol_sigma70_r3"/>
</dbReference>
<comment type="caution">
    <text evidence="8">The sequence shown here is derived from an EMBL/GenBank/DDBJ whole genome shotgun (WGS) entry which is preliminary data.</text>
</comment>
<dbReference type="SUPFAM" id="SSF88659">
    <property type="entry name" value="Sigma3 and sigma4 domains of RNA polymerase sigma factors"/>
    <property type="match status" value="2"/>
</dbReference>
<keyword evidence="4" id="KW-0804">Transcription</keyword>
<dbReference type="InterPro" id="IPR000943">
    <property type="entry name" value="RNA_pol_sigma70"/>
</dbReference>
<evidence type="ECO:0000313" key="9">
    <source>
        <dbReference type="Proteomes" id="UP000315454"/>
    </source>
</evidence>
<dbReference type="InterPro" id="IPR050239">
    <property type="entry name" value="Sigma-70_RNA_pol_init_factors"/>
</dbReference>
<dbReference type="Proteomes" id="UP000315454">
    <property type="component" value="Unassembled WGS sequence"/>
</dbReference>
<evidence type="ECO:0000256" key="4">
    <source>
        <dbReference type="ARBA" id="ARBA00023163"/>
    </source>
</evidence>
<dbReference type="Gene3D" id="1.20.120.1810">
    <property type="match status" value="1"/>
</dbReference>
<dbReference type="PANTHER" id="PTHR30603">
    <property type="entry name" value="RNA POLYMERASE SIGMA FACTOR RPO"/>
    <property type="match status" value="1"/>
</dbReference>
<keyword evidence="3" id="KW-0238">DNA-binding</keyword>
<dbReference type="InterPro" id="IPR014284">
    <property type="entry name" value="RNA_pol_sigma-70_dom"/>
</dbReference>
<dbReference type="InterPro" id="IPR036388">
    <property type="entry name" value="WH-like_DNA-bd_sf"/>
</dbReference>
<evidence type="ECO:0000256" key="2">
    <source>
        <dbReference type="ARBA" id="ARBA00023082"/>
    </source>
</evidence>
<evidence type="ECO:0000256" key="5">
    <source>
        <dbReference type="SAM" id="MobiDB-lite"/>
    </source>
</evidence>
<gene>
    <name evidence="8" type="ORF">ERJ68_00020</name>
</gene>
<dbReference type="GO" id="GO:0003677">
    <property type="term" value="F:DNA binding"/>
    <property type="evidence" value="ECO:0007669"/>
    <property type="project" value="UniProtKB-KW"/>
</dbReference>
<protein>
    <submittedName>
        <fullName evidence="8">Sigma-70 family RNA polymerase sigma factor</fullName>
    </submittedName>
</protein>
<dbReference type="NCBIfam" id="TIGR02937">
    <property type="entry name" value="sigma70-ECF"/>
    <property type="match status" value="1"/>
</dbReference>
<feature type="region of interest" description="Disordered" evidence="5">
    <location>
        <begin position="323"/>
        <end position="346"/>
    </location>
</feature>
<dbReference type="PANTHER" id="PTHR30603:SF47">
    <property type="entry name" value="RNA POLYMERASE SIGMA FACTOR SIGD, CHLOROPLASTIC"/>
    <property type="match status" value="1"/>
</dbReference>
<dbReference type="Pfam" id="PF04542">
    <property type="entry name" value="Sigma70_r2"/>
    <property type="match status" value="1"/>
</dbReference>
<dbReference type="AlphaFoldDB" id="A0A524RWD5"/>